<name>A0ABN7WKT2_GIGMA</name>
<dbReference type="Gene3D" id="4.10.60.10">
    <property type="entry name" value="Zinc finger, CCHC-type"/>
    <property type="match status" value="1"/>
</dbReference>
<dbReference type="SMART" id="SM00343">
    <property type="entry name" value="ZnF_C2HC"/>
    <property type="match status" value="2"/>
</dbReference>
<feature type="non-terminal residue" evidence="2">
    <location>
        <position position="1"/>
    </location>
</feature>
<dbReference type="InterPro" id="IPR001878">
    <property type="entry name" value="Znf_CCHC"/>
</dbReference>
<feature type="domain" description="CCHC-type" evidence="1">
    <location>
        <begin position="324"/>
        <end position="340"/>
    </location>
</feature>
<gene>
    <name evidence="2" type="ORF">GMARGA_LOCUS32234</name>
</gene>
<evidence type="ECO:0000313" key="2">
    <source>
        <dbReference type="EMBL" id="CAG8834770.1"/>
    </source>
</evidence>
<dbReference type="SUPFAM" id="SSF57756">
    <property type="entry name" value="Retrovirus zinc finger-like domains"/>
    <property type="match status" value="1"/>
</dbReference>
<evidence type="ECO:0000259" key="1">
    <source>
        <dbReference type="SMART" id="SM00343"/>
    </source>
</evidence>
<evidence type="ECO:0000313" key="3">
    <source>
        <dbReference type="Proteomes" id="UP000789901"/>
    </source>
</evidence>
<dbReference type="EMBL" id="CAJVQB010050114">
    <property type="protein sequence ID" value="CAG8834770.1"/>
    <property type="molecule type" value="Genomic_DNA"/>
</dbReference>
<feature type="domain" description="CCHC-type" evidence="1">
    <location>
        <begin position="307"/>
        <end position="323"/>
    </location>
</feature>
<organism evidence="2 3">
    <name type="scientific">Gigaspora margarita</name>
    <dbReference type="NCBI Taxonomy" id="4874"/>
    <lineage>
        <taxon>Eukaryota</taxon>
        <taxon>Fungi</taxon>
        <taxon>Fungi incertae sedis</taxon>
        <taxon>Mucoromycota</taxon>
        <taxon>Glomeromycotina</taxon>
        <taxon>Glomeromycetes</taxon>
        <taxon>Diversisporales</taxon>
        <taxon>Gigasporaceae</taxon>
        <taxon>Gigaspora</taxon>
    </lineage>
</organism>
<dbReference type="Proteomes" id="UP000789901">
    <property type="component" value="Unassembled WGS sequence"/>
</dbReference>
<keyword evidence="3" id="KW-1185">Reference proteome</keyword>
<sequence length="344" mass="38861">NSDQDPENDASNLLKELQKMKEDDPTCMLSSELQKAEYRDYLENLPFTIGSSSAIRIFPDIIKLLKSSLTDEIFRIQKAQMDICLEYFSRLIPSNQYETCDEINNSDISNCLEDSTNKYQIALNSVINRIGLVNILEIWETAKFSLDLIKSRWYKRNINMDKINIIYDSVGIYDSATNRRAENLALTSISNIQNLNQNYSISNSEIENSIATQQIYGECAALGRKLASLAAEFRLTHIAATLQGLIQQVEDANSNNTSQDNDIICNLLQASTRGKRAKRLKASVENIPKTAKNKMTSVNVRSGDGYTCRNCLKEGHNARSCNALCIICKETSHTYLYCKNREDA</sequence>
<proteinExistence type="predicted"/>
<protein>
    <submittedName>
        <fullName evidence="2">8855_t:CDS:1</fullName>
    </submittedName>
</protein>
<comment type="caution">
    <text evidence="2">The sequence shown here is derived from an EMBL/GenBank/DDBJ whole genome shotgun (WGS) entry which is preliminary data.</text>
</comment>
<dbReference type="InterPro" id="IPR036875">
    <property type="entry name" value="Znf_CCHC_sf"/>
</dbReference>
<accession>A0ABN7WKT2</accession>
<reference evidence="2 3" key="1">
    <citation type="submission" date="2021-06" db="EMBL/GenBank/DDBJ databases">
        <authorList>
            <person name="Kallberg Y."/>
            <person name="Tangrot J."/>
            <person name="Rosling A."/>
        </authorList>
    </citation>
    <scope>NUCLEOTIDE SEQUENCE [LARGE SCALE GENOMIC DNA]</scope>
    <source>
        <strain evidence="2 3">120-4 pot B 10/14</strain>
    </source>
</reference>